<reference evidence="3 4" key="1">
    <citation type="submission" date="2014-11" db="EMBL/GenBank/DDBJ databases">
        <authorList>
            <person name="Zhu J."/>
            <person name="Qi W."/>
            <person name="Song R."/>
        </authorList>
    </citation>
    <scope>NUCLEOTIDE SEQUENCE [LARGE SCALE GENOMIC DNA]</scope>
</reference>
<dbReference type="SMART" id="SM00367">
    <property type="entry name" value="LRR_CC"/>
    <property type="match status" value="10"/>
</dbReference>
<keyword evidence="4" id="KW-1185">Reference proteome</keyword>
<feature type="compositionally biased region" description="Pro residues" evidence="1">
    <location>
        <begin position="523"/>
        <end position="538"/>
    </location>
</feature>
<dbReference type="InterPro" id="IPR006553">
    <property type="entry name" value="Leu-rich_rpt_Cys-con_subtyp"/>
</dbReference>
<feature type="region of interest" description="Disordered" evidence="1">
    <location>
        <begin position="434"/>
        <end position="579"/>
    </location>
</feature>
<feature type="compositionally biased region" description="Basic and acidic residues" evidence="1">
    <location>
        <begin position="548"/>
        <end position="563"/>
    </location>
</feature>
<dbReference type="AlphaFoldDB" id="A0A0G4EA47"/>
<dbReference type="InParanoid" id="A0A0G4EA47"/>
<dbReference type="STRING" id="1169540.A0A0G4EA47"/>
<proteinExistence type="predicted"/>
<dbReference type="PANTHER" id="PTHR13318">
    <property type="entry name" value="PARTNER OF PAIRED, ISOFORM B-RELATED"/>
    <property type="match status" value="1"/>
</dbReference>
<dbReference type="SUPFAM" id="SSF52047">
    <property type="entry name" value="RNI-like"/>
    <property type="match status" value="2"/>
</dbReference>
<evidence type="ECO:0000313" key="4">
    <source>
        <dbReference type="Proteomes" id="UP000041254"/>
    </source>
</evidence>
<gene>
    <name evidence="3" type="ORF">Vbra_6802</name>
</gene>
<dbReference type="VEuPathDB" id="CryptoDB:Vbra_6802"/>
<feature type="compositionally biased region" description="Polar residues" evidence="1">
    <location>
        <begin position="360"/>
        <end position="371"/>
    </location>
</feature>
<dbReference type="OMA" id="CTNIRRA"/>
<feature type="compositionally biased region" description="Pro residues" evidence="1">
    <location>
        <begin position="346"/>
        <end position="357"/>
    </location>
</feature>
<feature type="compositionally biased region" description="Pro residues" evidence="1">
    <location>
        <begin position="838"/>
        <end position="854"/>
    </location>
</feature>
<dbReference type="OrthoDB" id="550575at2759"/>
<accession>A0A0G4EA47</accession>
<feature type="compositionally biased region" description="Polar residues" evidence="1">
    <location>
        <begin position="393"/>
        <end position="403"/>
    </location>
</feature>
<protein>
    <recommendedName>
        <fullName evidence="2">F-box/LRR-repeat protein 15-like leucin rich repeat domain-containing protein</fullName>
    </recommendedName>
</protein>
<feature type="domain" description="F-box/LRR-repeat protein 15-like leucin rich repeat" evidence="2">
    <location>
        <begin position="55"/>
        <end position="325"/>
    </location>
</feature>
<name>A0A0G4EA47_VITBC</name>
<dbReference type="InterPro" id="IPR057207">
    <property type="entry name" value="FBXL15_LRR"/>
</dbReference>
<evidence type="ECO:0000313" key="3">
    <source>
        <dbReference type="EMBL" id="CEL92344.1"/>
    </source>
</evidence>
<feature type="region of interest" description="Disordered" evidence="1">
    <location>
        <begin position="346"/>
        <end position="411"/>
    </location>
</feature>
<dbReference type="Gene3D" id="3.80.10.10">
    <property type="entry name" value="Ribonuclease Inhibitor"/>
    <property type="match status" value="4"/>
</dbReference>
<feature type="region of interest" description="Disordered" evidence="1">
    <location>
        <begin position="830"/>
        <end position="854"/>
    </location>
</feature>
<evidence type="ECO:0000259" key="2">
    <source>
        <dbReference type="Pfam" id="PF25372"/>
    </source>
</evidence>
<dbReference type="Pfam" id="PF25372">
    <property type="entry name" value="DUF7885"/>
    <property type="match status" value="1"/>
</dbReference>
<sequence>MTALYAPSSLLDICLAKLSRCIRLHYRQLSRLPEKLTDALLYKMVSHNTLNDNVLARSLTLDREELLLYTCTNIRRAVLLMIGRNCPRLKVLVLQNCKQVVNKVVRSILQGCGELRVLRLDGCKNVTDGAFLPRPFEMSLGLLSLEVLSLSRCPQITDESILCILKACSRLRSIDLSYCRHITDSLVGEVLTCIGGNLQTLDVSFCAGVTDEAFMALTGGSTPSLVEVGVGGCRISDEAVYRIAAASPLLESIDLRWCNHVTDDGVLRLSQMCCHLQTVCLKGCPGLSDASIAALARLPKLRAVDVSWCLSITSQSFVYLSTPPVPSLERLDLSFCSTYFLTHGPPPLPSPSPPPISRGPRTNSPPRSQSDAPAPGPPPLPHAKSEGSRRVGRSTSHTVTSSGKIPVPLHSHAQSPAFAGVGVSVRSSLPAVLPPTGRNGGGVGWSSSCCSASSRGSSPRQQPQSCQASPQKAAVTAGASSSSDVKAERDELNALSLPPVTLPIPEERTQESDGPASDIEPPVQQPPAPQSRRPPPPQLTVGSGDSSGPDRRTWRAAADREPDYQVPFQDESDTDNYEGGRVVVNGGPHQLRASLQQRHPSAPPWNVALQRLIQAHCNTLQQLLLDGLDGVVDDSVVRALSWCERLDNLAMCIDGQLQTPTLIGLVGECCPRLVSLHLDMASTTAESQDVILKQLHKYRHLSSLSIRCSTSGGLTDQQLINTLTDRNGETAASLESLYLYNARSLTPAVFTVGEDVCRAAFKKLQTLHLSDAIQIDDDAIKQLVVLVPVLQSIELRHCPLLTQQSATHLHKCKVLRSAVFASTHFKRKMDRTASAHPAAPPLSPHTGPLPPPKQ</sequence>
<feature type="compositionally biased region" description="Low complexity" evidence="1">
    <location>
        <begin position="446"/>
        <end position="471"/>
    </location>
</feature>
<dbReference type="Proteomes" id="UP000041254">
    <property type="component" value="Unassembled WGS sequence"/>
</dbReference>
<dbReference type="GO" id="GO:0019005">
    <property type="term" value="C:SCF ubiquitin ligase complex"/>
    <property type="evidence" value="ECO:0007669"/>
    <property type="project" value="TreeGrafter"/>
</dbReference>
<organism evidence="3 4">
    <name type="scientific">Vitrella brassicaformis (strain CCMP3155)</name>
    <dbReference type="NCBI Taxonomy" id="1169540"/>
    <lineage>
        <taxon>Eukaryota</taxon>
        <taxon>Sar</taxon>
        <taxon>Alveolata</taxon>
        <taxon>Colpodellida</taxon>
        <taxon>Vitrellaceae</taxon>
        <taxon>Vitrella</taxon>
    </lineage>
</organism>
<dbReference type="GO" id="GO:0031146">
    <property type="term" value="P:SCF-dependent proteasomal ubiquitin-dependent protein catabolic process"/>
    <property type="evidence" value="ECO:0007669"/>
    <property type="project" value="TreeGrafter"/>
</dbReference>
<dbReference type="InterPro" id="IPR032675">
    <property type="entry name" value="LRR_dom_sf"/>
</dbReference>
<evidence type="ECO:0000256" key="1">
    <source>
        <dbReference type="SAM" id="MobiDB-lite"/>
    </source>
</evidence>
<dbReference type="EMBL" id="CDMY01000069">
    <property type="protein sequence ID" value="CEL92344.1"/>
    <property type="molecule type" value="Genomic_DNA"/>
</dbReference>